<evidence type="ECO:0000313" key="2">
    <source>
        <dbReference type="Proteomes" id="UP000503464"/>
    </source>
</evidence>
<accession>A0AAE7JSJ4</accession>
<dbReference type="RefSeq" id="WP_173408665.1">
    <property type="nucleotide sequence ID" value="NZ_CP054160.3"/>
</dbReference>
<protein>
    <submittedName>
        <fullName evidence="1">Uncharacterized protein</fullName>
    </submittedName>
</protein>
<gene>
    <name evidence="1" type="ORF">G9399_03435</name>
</gene>
<dbReference type="Proteomes" id="UP000503464">
    <property type="component" value="Chromosome"/>
</dbReference>
<name>A0AAE7JSJ4_SERFO</name>
<organism evidence="1 2">
    <name type="scientific">Serratia fonticola</name>
    <dbReference type="NCBI Taxonomy" id="47917"/>
    <lineage>
        <taxon>Bacteria</taxon>
        <taxon>Pseudomonadati</taxon>
        <taxon>Pseudomonadota</taxon>
        <taxon>Gammaproteobacteria</taxon>
        <taxon>Enterobacterales</taxon>
        <taxon>Yersiniaceae</taxon>
        <taxon>Serratia</taxon>
    </lineage>
</organism>
<evidence type="ECO:0000313" key="1">
    <source>
        <dbReference type="EMBL" id="QKJ57618.1"/>
    </source>
</evidence>
<dbReference type="EMBL" id="CP054160">
    <property type="protein sequence ID" value="QKJ57618.1"/>
    <property type="molecule type" value="Genomic_DNA"/>
</dbReference>
<dbReference type="AlphaFoldDB" id="A0AAE7JSJ4"/>
<sequence>MQLNLFPISSPVQNQADWVELKCLSDHFDHVVIDDIRSAMELQNDTQDDDIAREDRTLESVIDTVLQEITERQKSLQNSYPFQIEEGGRVVSLLTPFKDITIDQKVYIYCLIFSHVSRSSLITLDRDVLPADRDLMQICSTIAAAGLVRGPSISFGFPRVDRTRFYDKTKQVLVLLGEGELHELADVNPVHSLSPKDAGIDIISWKPTADNRPGKLIYISQVASGNNWKEKPVKTYIDILTTYWLKHPILSRMLDAIFIPFDMLDDPDNGITADQFLSSQMLKLGTIFYRRRIPALFKEGIDFIQQNQHIFVERVNECDKIHNYVDERIRALKAVAA</sequence>
<proteinExistence type="predicted"/>
<reference evidence="2" key="1">
    <citation type="submission" date="2020-03" db="EMBL/GenBank/DDBJ databases">
        <title>Genome sequences of seven Enterobacteriaceae strains isolated from Canadian wastewater treatment facilities.</title>
        <authorList>
            <person name="Huang H."/>
            <person name="Chmara J.T."/>
            <person name="Duceppe M.-O."/>
        </authorList>
    </citation>
    <scope>NUCLEOTIDE SEQUENCE [LARGE SCALE GENOMIC DNA]</scope>
    <source>
        <strain evidence="2">Biosolid 3</strain>
    </source>
</reference>